<accession>A0ABT3THM9</accession>
<dbReference type="Proteomes" id="UP001143362">
    <property type="component" value="Unassembled WGS sequence"/>
</dbReference>
<name>A0ABT3THM9_9GAMM</name>
<sequence length="936" mass="102947">MLRLSGTIVLAFFASLALAGGGKLIDSQNRIDLSVSSTFNQNLVNHCTRSKQGQQAFECKVHCGTVHDKLQGFTTHISRGNVSVEVIKSSFEQFFKGVMQCAQVWSPNKPPIDLKPYADLIDYMRAGNHPLPPAAGQQSGNQYAFAPPPGTVKAQSQQPVPAPRSAQKSSAPAVGIRNSAQRVIDEQPKTPLEAVKKMTRLNYANACYEAATARRADAAWRTKCERPCNNIAAGARHLMGSTQTQQSVTRSATSLSGHIQECGQYLNPRHPYIQMAGGITLEILKRPTVFDEWRARGKATITAQKDSDPTAYVAEIMRIANAAQAFCGPRRADCVQQCAAMKDLADRLGVAAQANDLSAMQEPLSLLPQTVMLCKVMSNSSPELPALTDLLAHVKANPNLFLTASSSSKALIYQRPDNDFEWPLQLSGQARTTTSRDNPHFSGIHQLGQMQLSCFESGAVDCLLACANAVVVSDAVIELADKGAHSRLPVIEQLQDEYIRSCHQLQPSGSQFSAAGSTTAALALANYDFAASTGSQSLPPYQGDNLDLTRLRYPPEPNAPYDTFSPARGRLVSMEFKQLADAMLTVHNYCLESGSQDRCPPLALAEWLEPASRVLDPSLQNPQIAADLEYIVAAFAPSHTIERHNKMLEYWGVTVGTASSTHKLAGPQYMNGLPHKVQPPKIRPIMQLAEAAADVNPGFSNRKGMRFYCGVSGRAAANPFYPTGQNNTSCEYLSALYYRDFDQLVRLESLFAEPIVRRMQKDISGPNNPWAIILGAQTEAMANNMDQMSMMPFLIPSYIIDFSNHRERCLPADTQEYTFAKTTVTEYKNRWGHTTNSSKNVQSNTYRVAREWVPILDRNSLQLSAEGLGMYEMFDKNYSRSAEARAAETEYGTRRPGIGSVTVDINSRMRLSSCDDPVMIKLDQRLREFANYRSGI</sequence>
<feature type="chain" id="PRO_5045760441" evidence="2">
    <location>
        <begin position="20"/>
        <end position="936"/>
    </location>
</feature>
<gene>
    <name evidence="3" type="ORF">EYC98_13245</name>
</gene>
<keyword evidence="4" id="KW-1185">Reference proteome</keyword>
<protein>
    <submittedName>
        <fullName evidence="3">Uncharacterized protein</fullName>
    </submittedName>
</protein>
<keyword evidence="2" id="KW-0732">Signal</keyword>
<evidence type="ECO:0000313" key="4">
    <source>
        <dbReference type="Proteomes" id="UP001143362"/>
    </source>
</evidence>
<proteinExistence type="predicted"/>
<reference evidence="3" key="1">
    <citation type="submission" date="2019-02" db="EMBL/GenBank/DDBJ databases">
        <authorList>
            <person name="Li S.-H."/>
        </authorList>
    </citation>
    <scope>NUCLEOTIDE SEQUENCE</scope>
    <source>
        <strain evidence="3">IMCC14734</strain>
    </source>
</reference>
<evidence type="ECO:0000256" key="2">
    <source>
        <dbReference type="SAM" id="SignalP"/>
    </source>
</evidence>
<evidence type="ECO:0000313" key="3">
    <source>
        <dbReference type="EMBL" id="MCX2981823.1"/>
    </source>
</evidence>
<dbReference type="RefSeq" id="WP_279245817.1">
    <property type="nucleotide sequence ID" value="NZ_SHNN01000002.1"/>
</dbReference>
<feature type="signal peptide" evidence="2">
    <location>
        <begin position="1"/>
        <end position="19"/>
    </location>
</feature>
<feature type="region of interest" description="Disordered" evidence="1">
    <location>
        <begin position="129"/>
        <end position="179"/>
    </location>
</feature>
<evidence type="ECO:0000256" key="1">
    <source>
        <dbReference type="SAM" id="MobiDB-lite"/>
    </source>
</evidence>
<dbReference type="EMBL" id="SHNN01000002">
    <property type="protein sequence ID" value="MCX2981823.1"/>
    <property type="molecule type" value="Genomic_DNA"/>
</dbReference>
<organism evidence="3 4">
    <name type="scientific">Candidatus Litorirhabdus singularis</name>
    <dbReference type="NCBI Taxonomy" id="2518993"/>
    <lineage>
        <taxon>Bacteria</taxon>
        <taxon>Pseudomonadati</taxon>
        <taxon>Pseudomonadota</taxon>
        <taxon>Gammaproteobacteria</taxon>
        <taxon>Cellvibrionales</taxon>
        <taxon>Halieaceae</taxon>
        <taxon>Candidatus Litorirhabdus</taxon>
    </lineage>
</organism>
<comment type="caution">
    <text evidence="3">The sequence shown here is derived from an EMBL/GenBank/DDBJ whole genome shotgun (WGS) entry which is preliminary data.</text>
</comment>